<evidence type="ECO:0008006" key="3">
    <source>
        <dbReference type="Google" id="ProtNLM"/>
    </source>
</evidence>
<dbReference type="HOGENOM" id="CLU_3039005_0_0_2"/>
<reference evidence="1 2" key="1">
    <citation type="journal article" date="2013" name="PLoS ONE">
        <title>Assembly-driven community genomics of a hypersaline microbial ecosystem.</title>
        <authorList>
            <person name="Podell S."/>
            <person name="Ugalde J.A."/>
            <person name="Narasingarao P."/>
            <person name="Banfield J.F."/>
            <person name="Heidelberg K.B."/>
            <person name="Allen E.E."/>
        </authorList>
    </citation>
    <scope>NUCLEOTIDE SEQUENCE [LARGE SCALE GENOMIC DNA]</scope>
    <source>
        <strain evidence="2">J07HQW2</strain>
    </source>
</reference>
<organism evidence="1 2">
    <name type="scientific">Haloquadratum walsbyi J07HQW2</name>
    <dbReference type="NCBI Taxonomy" id="1238425"/>
    <lineage>
        <taxon>Archaea</taxon>
        <taxon>Methanobacteriati</taxon>
        <taxon>Methanobacteriota</taxon>
        <taxon>Stenosarchaea group</taxon>
        <taxon>Halobacteria</taxon>
        <taxon>Halobacteriales</taxon>
        <taxon>Haloferacaceae</taxon>
        <taxon>Haloquadratum</taxon>
    </lineage>
</organism>
<accession>U1NJJ1</accession>
<evidence type="ECO:0000313" key="1">
    <source>
        <dbReference type="EMBL" id="ERG97118.1"/>
    </source>
</evidence>
<name>U1NJJ1_9EURY</name>
<gene>
    <name evidence="1" type="ORF">J07HQW2_03604</name>
</gene>
<evidence type="ECO:0000313" key="2">
    <source>
        <dbReference type="Proteomes" id="UP000030710"/>
    </source>
</evidence>
<proteinExistence type="predicted"/>
<protein>
    <recommendedName>
        <fullName evidence="3">Zinc-ribbon domain-containing protein</fullName>
    </recommendedName>
</protein>
<dbReference type="Proteomes" id="UP000030710">
    <property type="component" value="Unassembled WGS sequence"/>
</dbReference>
<dbReference type="eggNOG" id="arCOG07976">
    <property type="taxonomic scope" value="Archaea"/>
</dbReference>
<dbReference type="EMBL" id="KE356561">
    <property type="protein sequence ID" value="ERG97118.1"/>
    <property type="molecule type" value="Genomic_DNA"/>
</dbReference>
<sequence length="54" mass="5992">MGLRELWYFLPIGETDQTSITETHIECRNCGTNLEPDLSTCPDCGGNPAVYEIS</sequence>
<dbReference type="AlphaFoldDB" id="U1NJJ1"/>